<evidence type="ECO:0000256" key="2">
    <source>
        <dbReference type="ARBA" id="ARBA00022771"/>
    </source>
</evidence>
<dbReference type="GO" id="GO:0003677">
    <property type="term" value="F:DNA binding"/>
    <property type="evidence" value="ECO:0007669"/>
    <property type="project" value="UniProtKB-UniRule"/>
</dbReference>
<keyword evidence="1" id="KW-0479">Metal-binding</keyword>
<protein>
    <recommendedName>
        <fullName evidence="6">THAP-type domain-containing protein</fullName>
    </recommendedName>
</protein>
<evidence type="ECO:0000313" key="8">
    <source>
        <dbReference type="Proteomes" id="UP000814243"/>
    </source>
</evidence>
<evidence type="ECO:0000256" key="3">
    <source>
        <dbReference type="ARBA" id="ARBA00022833"/>
    </source>
</evidence>
<dbReference type="SUPFAM" id="SSF57716">
    <property type="entry name" value="Glucocorticoid receptor-like (DNA-binding domain)"/>
    <property type="match status" value="1"/>
</dbReference>
<sequence length="294" mass="33027">MASSSYKVCTVPCCTSTTIKNPNKLFIHVPQSGPLRKKWLQLARRDPSTVSPKSSIYFCEDHFDLPNDMENYMEYHIMGSVSAIRMKPSCVPTKFECQPDRLKRTATTMPRSAIKSSSQVVCYNCHSILKKIKLFTLQVKNNFKHITKTSIDSDINKTIDSKEVTNQTPEMIVKPKSLKAYERKIKNIGNALKIIESNQNSACINILATSLNSISNSLLNKSIDLNNISVLNNIISNANVGSRNTEKIILKTENLMEVDKKTIDMADHVLGAEGNFGIKKNIFVDKIDKELEIP</sequence>
<dbReference type="InterPro" id="IPR006612">
    <property type="entry name" value="THAP_Znf"/>
</dbReference>
<keyword evidence="3" id="KW-0862">Zinc</keyword>
<feature type="domain" description="THAP-type" evidence="6">
    <location>
        <begin position="1"/>
        <end position="95"/>
    </location>
</feature>
<keyword evidence="4 5" id="KW-0238">DNA-binding</keyword>
<feature type="non-terminal residue" evidence="7">
    <location>
        <position position="1"/>
    </location>
</feature>
<evidence type="ECO:0000256" key="5">
    <source>
        <dbReference type="PROSITE-ProRule" id="PRU00309"/>
    </source>
</evidence>
<dbReference type="GO" id="GO:0008270">
    <property type="term" value="F:zinc ion binding"/>
    <property type="evidence" value="ECO:0007669"/>
    <property type="project" value="UniProtKB-KW"/>
</dbReference>
<organism evidence="7 8">
    <name type="scientific">Spodoptera exigua</name>
    <name type="common">Beet armyworm</name>
    <name type="synonym">Noctua fulgens</name>
    <dbReference type="NCBI Taxonomy" id="7107"/>
    <lineage>
        <taxon>Eukaryota</taxon>
        <taxon>Metazoa</taxon>
        <taxon>Ecdysozoa</taxon>
        <taxon>Arthropoda</taxon>
        <taxon>Hexapoda</taxon>
        <taxon>Insecta</taxon>
        <taxon>Pterygota</taxon>
        <taxon>Neoptera</taxon>
        <taxon>Endopterygota</taxon>
        <taxon>Lepidoptera</taxon>
        <taxon>Glossata</taxon>
        <taxon>Ditrysia</taxon>
        <taxon>Noctuoidea</taxon>
        <taxon>Noctuidae</taxon>
        <taxon>Amphipyrinae</taxon>
        <taxon>Spodoptera</taxon>
    </lineage>
</organism>
<dbReference type="Proteomes" id="UP000814243">
    <property type="component" value="Unassembled WGS sequence"/>
</dbReference>
<keyword evidence="2 5" id="KW-0863">Zinc-finger</keyword>
<dbReference type="Pfam" id="PF05485">
    <property type="entry name" value="THAP"/>
    <property type="match status" value="1"/>
</dbReference>
<dbReference type="AlphaFoldDB" id="A0A922S834"/>
<gene>
    <name evidence="7" type="ORF">HF086_015761</name>
</gene>
<evidence type="ECO:0000256" key="4">
    <source>
        <dbReference type="ARBA" id="ARBA00023125"/>
    </source>
</evidence>
<reference evidence="7" key="1">
    <citation type="journal article" date="2021" name="G3 (Bethesda)">
        <title>Genome and transcriptome analysis of the beet armyworm Spodoptera exigua reveals targets for pest control. .</title>
        <authorList>
            <person name="Simon S."/>
            <person name="Breeschoten T."/>
            <person name="Jansen H.J."/>
            <person name="Dirks R.P."/>
            <person name="Schranz M.E."/>
            <person name="Ros V.I.D."/>
        </authorList>
    </citation>
    <scope>NUCLEOTIDE SEQUENCE</scope>
    <source>
        <strain evidence="7">TB_SE_WUR_2020</strain>
    </source>
</reference>
<evidence type="ECO:0000313" key="7">
    <source>
        <dbReference type="EMBL" id="KAH9628486.1"/>
    </source>
</evidence>
<proteinExistence type="predicted"/>
<name>A0A922S834_SPOEX</name>
<dbReference type="SMART" id="SM00980">
    <property type="entry name" value="THAP"/>
    <property type="match status" value="1"/>
</dbReference>
<comment type="caution">
    <text evidence="7">The sequence shown here is derived from an EMBL/GenBank/DDBJ whole genome shotgun (WGS) entry which is preliminary data.</text>
</comment>
<evidence type="ECO:0000259" key="6">
    <source>
        <dbReference type="PROSITE" id="PS50950"/>
    </source>
</evidence>
<dbReference type="PROSITE" id="PS50950">
    <property type="entry name" value="ZF_THAP"/>
    <property type="match status" value="1"/>
</dbReference>
<evidence type="ECO:0000256" key="1">
    <source>
        <dbReference type="ARBA" id="ARBA00022723"/>
    </source>
</evidence>
<accession>A0A922S834</accession>
<dbReference type="EMBL" id="JACEFF010000912">
    <property type="protein sequence ID" value="KAH9628486.1"/>
    <property type="molecule type" value="Genomic_DNA"/>
</dbReference>